<reference evidence="2 3" key="1">
    <citation type="submission" date="2014-11" db="EMBL/GenBank/DDBJ databases">
        <title>Genetic blueprint of the zoonotic pathogen Toxocara canis.</title>
        <authorList>
            <person name="Zhu X.-Q."/>
            <person name="Korhonen P.K."/>
            <person name="Cai H."/>
            <person name="Young N.D."/>
            <person name="Nejsum P."/>
            <person name="von Samson-Himmelstjerna G."/>
            <person name="Boag P.R."/>
            <person name="Tan P."/>
            <person name="Li Q."/>
            <person name="Min J."/>
            <person name="Yang Y."/>
            <person name="Wang X."/>
            <person name="Fang X."/>
            <person name="Hall R.S."/>
            <person name="Hofmann A."/>
            <person name="Sternberg P.W."/>
            <person name="Jex A.R."/>
            <person name="Gasser R.B."/>
        </authorList>
    </citation>
    <scope>NUCLEOTIDE SEQUENCE [LARGE SCALE GENOMIC DNA]</scope>
    <source>
        <strain evidence="2">PN_DK_2014</strain>
    </source>
</reference>
<feature type="region of interest" description="Disordered" evidence="1">
    <location>
        <begin position="1"/>
        <end position="25"/>
    </location>
</feature>
<accession>A0A0B2VBM3</accession>
<dbReference type="AlphaFoldDB" id="A0A0B2VBM3"/>
<evidence type="ECO:0000256" key="1">
    <source>
        <dbReference type="SAM" id="MobiDB-lite"/>
    </source>
</evidence>
<comment type="caution">
    <text evidence="2">The sequence shown here is derived from an EMBL/GenBank/DDBJ whole genome shotgun (WGS) entry which is preliminary data.</text>
</comment>
<evidence type="ECO:0000313" key="3">
    <source>
        <dbReference type="Proteomes" id="UP000031036"/>
    </source>
</evidence>
<name>A0A0B2VBM3_TOXCA</name>
<protein>
    <submittedName>
        <fullName evidence="2">Uncharacterized protein</fullName>
    </submittedName>
</protein>
<dbReference type="OMA" id="XNDTYDE"/>
<feature type="non-terminal residue" evidence="2">
    <location>
        <position position="1"/>
    </location>
</feature>
<gene>
    <name evidence="2" type="ORF">Tcan_18052</name>
</gene>
<keyword evidence="3" id="KW-1185">Reference proteome</keyword>
<organism evidence="2 3">
    <name type="scientific">Toxocara canis</name>
    <name type="common">Canine roundworm</name>
    <dbReference type="NCBI Taxonomy" id="6265"/>
    <lineage>
        <taxon>Eukaryota</taxon>
        <taxon>Metazoa</taxon>
        <taxon>Ecdysozoa</taxon>
        <taxon>Nematoda</taxon>
        <taxon>Chromadorea</taxon>
        <taxon>Rhabditida</taxon>
        <taxon>Spirurina</taxon>
        <taxon>Ascaridomorpha</taxon>
        <taxon>Ascaridoidea</taxon>
        <taxon>Toxocaridae</taxon>
        <taxon>Toxocara</taxon>
    </lineage>
</organism>
<dbReference type="Proteomes" id="UP000031036">
    <property type="component" value="Unassembled WGS sequence"/>
</dbReference>
<evidence type="ECO:0000313" key="2">
    <source>
        <dbReference type="EMBL" id="KHN78908.1"/>
    </source>
</evidence>
<proteinExistence type="predicted"/>
<dbReference type="EMBL" id="JPKZ01001986">
    <property type="protein sequence ID" value="KHN78908.1"/>
    <property type="molecule type" value="Genomic_DNA"/>
</dbReference>
<sequence length="197" mass="21902">DEEIRRRSVADSNLPKSRDVTPHGKNALGRKTALALLDELNFGGVPVDVFCMGVIQKDRHLLTKVVFSNTHDAEQVLRQSVLLKSSRMLSHVYIRQSLSKAELEDCRQLATGMRQRRDANREADLIAYRNKIIHQSQRPTGVCGEVKPLDAHSLVNVKNSLASVISGRIRTSERQPAPIIPFSLDQIALSSWSPSSG</sequence>